<feature type="coiled-coil region" evidence="1">
    <location>
        <begin position="32"/>
        <end position="59"/>
    </location>
</feature>
<dbReference type="RefSeq" id="WP_135445627.1">
    <property type="nucleotide sequence ID" value="NZ_SRLE01000011.1"/>
</dbReference>
<dbReference type="Proteomes" id="UP000298050">
    <property type="component" value="Unassembled WGS sequence"/>
</dbReference>
<keyword evidence="4" id="KW-1185">Reference proteome</keyword>
<keyword evidence="2" id="KW-0732">Signal</keyword>
<feature type="chain" id="PRO_5021504895" evidence="2">
    <location>
        <begin position="21"/>
        <end position="412"/>
    </location>
</feature>
<dbReference type="InterPro" id="IPR023614">
    <property type="entry name" value="Porin_dom_sf"/>
</dbReference>
<dbReference type="Gene3D" id="2.40.160.10">
    <property type="entry name" value="Porin"/>
    <property type="match status" value="1"/>
</dbReference>
<evidence type="ECO:0000256" key="1">
    <source>
        <dbReference type="SAM" id="Coils"/>
    </source>
</evidence>
<evidence type="ECO:0000313" key="4">
    <source>
        <dbReference type="Proteomes" id="UP000298050"/>
    </source>
</evidence>
<keyword evidence="1" id="KW-0175">Coiled coil</keyword>
<feature type="signal peptide" evidence="2">
    <location>
        <begin position="1"/>
        <end position="20"/>
    </location>
</feature>
<accession>A0A4Z0LYC3</accession>
<protein>
    <submittedName>
        <fullName evidence="3">Porin</fullName>
    </submittedName>
</protein>
<dbReference type="EMBL" id="SRLE01000011">
    <property type="protein sequence ID" value="TGD72138.1"/>
    <property type="molecule type" value="Genomic_DNA"/>
</dbReference>
<evidence type="ECO:0000256" key="2">
    <source>
        <dbReference type="SAM" id="SignalP"/>
    </source>
</evidence>
<sequence>MKQIGAGLAFSLLAAHVAQAATPTPEEMWEIIQKQQAQIEALEKKLADADRRLEQTDVKVEATADMVEEQVAAGAGGSGGLGNKTTLGGYAELHYNNLDNNRDGGNDKDQLDLHRFVLFLGHEFSEKTRFYSELEVEHALVEGGEDSGEVELEQAYIEHDLGAHTRGKAGVFLLPVGLLNETHEPDTFYGVERNNVESRIIPTTWWEGGLALSGEFAPGLSYDAAFTSGLKLDAEEGQWSIRSGRQKVAEADASDPAYTARLKYTGIAGLEVAASLQYQQDLYQGQLNDEVDAVLYEAHIAYQGGPFGLRALWASWDIDDGINDFRTGADEQTGWYVEPSWRPLKNLGFFARYSEWDNQAGGGGDTEYNQWDVGVNYWLEETVVFKLDYQVQEAPDGSDEYEGFNLGVGWSF</sequence>
<proteinExistence type="predicted"/>
<reference evidence="3 4" key="1">
    <citation type="submission" date="2019-04" db="EMBL/GenBank/DDBJ databases">
        <title>Taxonomy of novel Haliea sp. from mangrove soil of West Coast of India.</title>
        <authorList>
            <person name="Verma A."/>
            <person name="Kumar P."/>
            <person name="Krishnamurthi S."/>
        </authorList>
    </citation>
    <scope>NUCLEOTIDE SEQUENCE [LARGE SCALE GENOMIC DNA]</scope>
    <source>
        <strain evidence="3 4">SAOS-164</strain>
    </source>
</reference>
<name>A0A4Z0LYC3_9GAMM</name>
<evidence type="ECO:0000313" key="3">
    <source>
        <dbReference type="EMBL" id="TGD72138.1"/>
    </source>
</evidence>
<dbReference type="SUPFAM" id="SSF56935">
    <property type="entry name" value="Porins"/>
    <property type="match status" value="1"/>
</dbReference>
<organism evidence="3 4">
    <name type="scientific">Mangrovimicrobium sediminis</name>
    <dbReference type="NCBI Taxonomy" id="2562682"/>
    <lineage>
        <taxon>Bacteria</taxon>
        <taxon>Pseudomonadati</taxon>
        <taxon>Pseudomonadota</taxon>
        <taxon>Gammaproteobacteria</taxon>
        <taxon>Cellvibrionales</taxon>
        <taxon>Halieaceae</taxon>
        <taxon>Mangrovimicrobium</taxon>
    </lineage>
</organism>
<gene>
    <name evidence="3" type="ORF">E4634_15815</name>
</gene>
<dbReference type="OrthoDB" id="9768080at2"/>
<dbReference type="AlphaFoldDB" id="A0A4Z0LYC3"/>
<comment type="caution">
    <text evidence="3">The sequence shown here is derived from an EMBL/GenBank/DDBJ whole genome shotgun (WGS) entry which is preliminary data.</text>
</comment>